<dbReference type="Pfam" id="PF09370">
    <property type="entry name" value="PEP_hydrolase"/>
    <property type="match status" value="1"/>
</dbReference>
<dbReference type="InterPro" id="IPR009215">
    <property type="entry name" value="TIM-br_IGPS-like"/>
</dbReference>
<keyword evidence="2" id="KW-0378">Hydrolase</keyword>
<dbReference type="EMBL" id="JACKVK010000004">
    <property type="protein sequence ID" value="MCV7419996.1"/>
    <property type="molecule type" value="Genomic_DNA"/>
</dbReference>
<dbReference type="InterPro" id="IPR013785">
    <property type="entry name" value="Aldolase_TIM"/>
</dbReference>
<dbReference type="PANTHER" id="PTHR31862:SF1">
    <property type="entry name" value="UPF0261 DOMAIN PROTEIN (AFU_ORTHOLOGUE AFUA_1G10120)"/>
    <property type="match status" value="1"/>
</dbReference>
<feature type="domain" description="TIM-barrel" evidence="1">
    <location>
        <begin position="2"/>
        <end position="267"/>
    </location>
</feature>
<proteinExistence type="predicted"/>
<comment type="caution">
    <text evidence="2">The sequence shown here is derived from an EMBL/GenBank/DDBJ whole genome shotgun (WGS) entry which is preliminary data.</text>
</comment>
<reference evidence="2" key="2">
    <citation type="journal article" date="2022" name="BMC Genomics">
        <title>Comparative genome analysis of mycobacteria focusing on tRNA and non-coding RNA.</title>
        <authorList>
            <person name="Behra P.R.K."/>
            <person name="Pettersson B.M.F."/>
            <person name="Ramesh M."/>
            <person name="Das S."/>
            <person name="Dasgupta S."/>
            <person name="Kirsebom L.A."/>
        </authorList>
    </citation>
    <scope>NUCLEOTIDE SEQUENCE</scope>
    <source>
        <strain evidence="2">DSM 44838</strain>
    </source>
</reference>
<evidence type="ECO:0000313" key="2">
    <source>
        <dbReference type="EMBL" id="MCV7419996.1"/>
    </source>
</evidence>
<organism evidence="2 3">
    <name type="scientific">Mycobacterium yunnanensis</name>
    <dbReference type="NCBI Taxonomy" id="368477"/>
    <lineage>
        <taxon>Bacteria</taxon>
        <taxon>Bacillati</taxon>
        <taxon>Actinomycetota</taxon>
        <taxon>Actinomycetes</taxon>
        <taxon>Mycobacteriales</taxon>
        <taxon>Mycobacteriaceae</taxon>
        <taxon>Mycobacterium</taxon>
    </lineage>
</organism>
<dbReference type="SUPFAM" id="SSF51621">
    <property type="entry name" value="Phosphoenolpyruvate/pyruvate domain"/>
    <property type="match status" value="1"/>
</dbReference>
<evidence type="ECO:0000259" key="1">
    <source>
        <dbReference type="Pfam" id="PF09370"/>
    </source>
</evidence>
<dbReference type="PIRSF" id="PIRSF034452">
    <property type="entry name" value="TIM-br_sig_trnsd"/>
    <property type="match status" value="1"/>
</dbReference>
<dbReference type="Gene3D" id="1.20.5.460">
    <property type="entry name" value="Single helix bin"/>
    <property type="match status" value="1"/>
</dbReference>
<dbReference type="InterPro" id="IPR015813">
    <property type="entry name" value="Pyrv/PenolPyrv_kinase-like_dom"/>
</dbReference>
<dbReference type="Proteomes" id="UP001141629">
    <property type="component" value="Unassembled WGS sequence"/>
</dbReference>
<dbReference type="Gene3D" id="3.20.20.70">
    <property type="entry name" value="Aldolase class I"/>
    <property type="match status" value="1"/>
</dbReference>
<accession>A0A9X2YYS3</accession>
<dbReference type="GO" id="GO:0016787">
    <property type="term" value="F:hydrolase activity"/>
    <property type="evidence" value="ECO:0007669"/>
    <property type="project" value="UniProtKB-KW"/>
</dbReference>
<gene>
    <name evidence="2" type="ORF">H7K45_05545</name>
</gene>
<protein>
    <submittedName>
        <fullName evidence="2">Phosphoenolpyruvate hydrolase family protein</fullName>
    </submittedName>
</protein>
<dbReference type="AlphaFoldDB" id="A0A9X2YYS3"/>
<dbReference type="PANTHER" id="PTHR31862">
    <property type="entry name" value="UPF0261 DOMAIN PROTEIN (AFU_ORTHOLOGUE AFUA_1G10120)"/>
    <property type="match status" value="1"/>
</dbReference>
<sequence length="267" mass="27843">MLASFRQQNRDGRQLIGAGAGTGLSARSAHAGGVDFLVVYNSGRYRMAGRGSLAGFLAYGDANAIVLDMAGEVIPVAAGLPVFAGVNGTDPFRRMPTFLDEVKAAGYVGVQNFPTVGAFDGSFRANLEATGMGYDVEVAMMRAAAERDLVTAPYVFSEEEAEAMVTDGHAHIVVAHMGLTTSGSVGASVAASLEDTAAACQRILDTARRLNPDVLVLAHGGPIATSTDWKYVKEHTEGLNGFLGASSMERLPVERGIADTVAAFKAI</sequence>
<name>A0A9X2YYS3_9MYCO</name>
<dbReference type="InterPro" id="IPR051353">
    <property type="entry name" value="Tobamovirus_resist_UPF0261"/>
</dbReference>
<keyword evidence="3" id="KW-1185">Reference proteome</keyword>
<evidence type="ECO:0000313" key="3">
    <source>
        <dbReference type="Proteomes" id="UP001141629"/>
    </source>
</evidence>
<reference evidence="2" key="1">
    <citation type="submission" date="2020-07" db="EMBL/GenBank/DDBJ databases">
        <authorList>
            <person name="Pettersson B.M.F."/>
            <person name="Behra P.R.K."/>
            <person name="Ramesh M."/>
            <person name="Das S."/>
            <person name="Dasgupta S."/>
            <person name="Kirsebom L.A."/>
        </authorList>
    </citation>
    <scope>NUCLEOTIDE SEQUENCE</scope>
    <source>
        <strain evidence="2">DSM 44838</strain>
    </source>
</reference>